<protein>
    <submittedName>
        <fullName evidence="1">Uncharacterized protein</fullName>
    </submittedName>
</protein>
<dbReference type="GeneID" id="69036504"/>
<name>C0NK08_AJECG</name>
<keyword evidence="2" id="KW-1185">Reference proteome</keyword>
<accession>C0NK08</accession>
<reference evidence="1" key="1">
    <citation type="submission" date="2009-02" db="EMBL/GenBank/DDBJ databases">
        <title>The Genome Sequence of Ajellomyces capsulatus strain G186AR.</title>
        <authorList>
            <consortium name="The Broad Institute Genome Sequencing Platform"/>
            <person name="Champion M."/>
            <person name="Cuomo C."/>
            <person name="Ma L.-J."/>
            <person name="Henn M.R."/>
            <person name="Sil A."/>
            <person name="Goldman B."/>
            <person name="Young S.K."/>
            <person name="Kodira C.D."/>
            <person name="Zeng Q."/>
            <person name="Koehrsen M."/>
            <person name="Alvarado L."/>
            <person name="Berlin A."/>
            <person name="Borenstein D."/>
            <person name="Chen Z."/>
            <person name="Engels R."/>
            <person name="Freedman E."/>
            <person name="Gellesch M."/>
            <person name="Goldberg J."/>
            <person name="Griggs A."/>
            <person name="Gujja S."/>
            <person name="Heiman D."/>
            <person name="Hepburn T."/>
            <person name="Howarth C."/>
            <person name="Jen D."/>
            <person name="Larson L."/>
            <person name="Lewis B."/>
            <person name="Mehta T."/>
            <person name="Park D."/>
            <person name="Pearson M."/>
            <person name="Roberts A."/>
            <person name="Saif S."/>
            <person name="Shea T."/>
            <person name="Shenoy N."/>
            <person name="Sisk P."/>
            <person name="Stolte C."/>
            <person name="Sykes S."/>
            <person name="Walk T."/>
            <person name="White J."/>
            <person name="Yandava C."/>
            <person name="Klein B."/>
            <person name="McEwen J.G."/>
            <person name="Puccia R."/>
            <person name="Goldman G.H."/>
            <person name="Felipe M.S."/>
            <person name="Nino-Vega G."/>
            <person name="San-Blas G."/>
            <person name="Taylor J."/>
            <person name="Mendoza L."/>
            <person name="Galagan J."/>
            <person name="Nusbaum C."/>
            <person name="Birren B."/>
        </authorList>
    </citation>
    <scope>NUCLEOTIDE SEQUENCE</scope>
    <source>
        <strain evidence="1">G186AR</strain>
    </source>
</reference>
<dbReference type="InParanoid" id="C0NK08"/>
<dbReference type="HOGENOM" id="CLU_2262969_0_0_1"/>
<sequence length="103" mass="11336">MTPSLIRERAVPVTEPWSLKRRGSDYFWYGGGARGVSIDEKGGNERRILQLSPTEICSGCGKPKVGVVQTHAAAAKRFLLLKTRKCSSRRRVESQPGVPKGEP</sequence>
<gene>
    <name evidence="1" type="ORF">HCBG_03488</name>
</gene>
<dbReference type="Proteomes" id="UP000001631">
    <property type="component" value="Unassembled WGS sequence"/>
</dbReference>
<evidence type="ECO:0000313" key="1">
    <source>
        <dbReference type="EMBL" id="EEH08199.1"/>
    </source>
</evidence>
<dbReference type="RefSeq" id="XP_045288680.1">
    <property type="nucleotide sequence ID" value="XM_045430537.1"/>
</dbReference>
<evidence type="ECO:0000313" key="2">
    <source>
        <dbReference type="Proteomes" id="UP000001631"/>
    </source>
</evidence>
<organism evidence="1 2">
    <name type="scientific">Ajellomyces capsulatus (strain G186AR / H82 / ATCC MYA-2454 / RMSCC 2432)</name>
    <name type="common">Darling's disease fungus</name>
    <name type="synonym">Histoplasma capsulatum</name>
    <dbReference type="NCBI Taxonomy" id="447093"/>
    <lineage>
        <taxon>Eukaryota</taxon>
        <taxon>Fungi</taxon>
        <taxon>Dikarya</taxon>
        <taxon>Ascomycota</taxon>
        <taxon>Pezizomycotina</taxon>
        <taxon>Eurotiomycetes</taxon>
        <taxon>Eurotiomycetidae</taxon>
        <taxon>Onygenales</taxon>
        <taxon>Ajellomycetaceae</taxon>
        <taxon>Histoplasma</taxon>
    </lineage>
</organism>
<dbReference type="AlphaFoldDB" id="C0NK08"/>
<proteinExistence type="predicted"/>
<dbReference type="EMBL" id="GG663366">
    <property type="protein sequence ID" value="EEH08199.1"/>
    <property type="molecule type" value="Genomic_DNA"/>
</dbReference>